<evidence type="ECO:0000256" key="2">
    <source>
        <dbReference type="ARBA" id="ARBA00023242"/>
    </source>
</evidence>
<evidence type="ECO:0000259" key="5">
    <source>
        <dbReference type="PROSITE" id="PS51879"/>
    </source>
</evidence>
<reference evidence="6" key="1">
    <citation type="submission" date="2023-02" db="EMBL/GenBank/DDBJ databases">
        <title>Genome of toxic invasive species Heracleum sosnowskyi carries increased number of genes despite the absence of recent whole-genome duplications.</title>
        <authorList>
            <person name="Schelkunov M."/>
            <person name="Shtratnikova V."/>
            <person name="Makarenko M."/>
            <person name="Klepikova A."/>
            <person name="Omelchenko D."/>
            <person name="Novikova G."/>
            <person name="Obukhova E."/>
            <person name="Bogdanov V."/>
            <person name="Penin A."/>
            <person name="Logacheva M."/>
        </authorList>
    </citation>
    <scope>NUCLEOTIDE SEQUENCE</scope>
    <source>
        <strain evidence="6">Hsosn_3</strain>
        <tissue evidence="6">Leaf</tissue>
    </source>
</reference>
<evidence type="ECO:0000256" key="1">
    <source>
        <dbReference type="ARBA" id="ARBA00004123"/>
    </source>
</evidence>
<feature type="coiled-coil region" evidence="3">
    <location>
        <begin position="119"/>
        <end position="153"/>
    </location>
</feature>
<feature type="compositionally biased region" description="Low complexity" evidence="4">
    <location>
        <begin position="99"/>
        <end position="116"/>
    </location>
</feature>
<comment type="caution">
    <text evidence="6">The sequence shown here is derived from an EMBL/GenBank/DDBJ whole genome shotgun (WGS) entry which is preliminary data.</text>
</comment>
<sequence>MNSQQAAATSQVNSVLKNGKPVQFAMLFPVIKPLLDKDRAMQLTTFYDRLKERKISKDVFVTQMRGLVEDHIFKLAVAKLQEQASGSSQVASHSQFVAQQQHMHSSSPQSLEQQPQNMLAKLEAKVDELTKEKIDLENHLKAALSKVESLLAQNSSWDKERTILEDKVNKWIARAVKSESSNSELASKLQSCEAIYKAKLEELQYVHNAEVKKLQTELLNNAAPSLQDGYFTCADKFAASAVDVTRKLFENYCAELDSSLFIDAL</sequence>
<organism evidence="6 7">
    <name type="scientific">Heracleum sosnowskyi</name>
    <dbReference type="NCBI Taxonomy" id="360622"/>
    <lineage>
        <taxon>Eukaryota</taxon>
        <taxon>Viridiplantae</taxon>
        <taxon>Streptophyta</taxon>
        <taxon>Embryophyta</taxon>
        <taxon>Tracheophyta</taxon>
        <taxon>Spermatophyta</taxon>
        <taxon>Magnoliopsida</taxon>
        <taxon>eudicotyledons</taxon>
        <taxon>Gunneridae</taxon>
        <taxon>Pentapetalae</taxon>
        <taxon>asterids</taxon>
        <taxon>campanulids</taxon>
        <taxon>Apiales</taxon>
        <taxon>Apiaceae</taxon>
        <taxon>Apioideae</taxon>
        <taxon>apioid superclade</taxon>
        <taxon>Tordylieae</taxon>
        <taxon>Tordyliinae</taxon>
        <taxon>Heracleum</taxon>
    </lineage>
</organism>
<dbReference type="PANTHER" id="PTHR15138">
    <property type="entry name" value="TRANSCRIPTION INITIATION FACTOR TFIID SUBUNIT 4"/>
    <property type="match status" value="1"/>
</dbReference>
<evidence type="ECO:0000313" key="7">
    <source>
        <dbReference type="Proteomes" id="UP001237642"/>
    </source>
</evidence>
<dbReference type="GO" id="GO:0006367">
    <property type="term" value="P:transcription initiation at RNA polymerase II promoter"/>
    <property type="evidence" value="ECO:0007669"/>
    <property type="project" value="TreeGrafter"/>
</dbReference>
<dbReference type="PANTHER" id="PTHR15138:SF14">
    <property type="entry name" value="TRANSCRIPTION INITIATION FACTOR TFIID SUBUNIT 4"/>
    <property type="match status" value="1"/>
</dbReference>
<accession>A0AAD8MWH4</accession>
<keyword evidence="2" id="KW-0539">Nucleus</keyword>
<dbReference type="InterPro" id="IPR045144">
    <property type="entry name" value="TAF4"/>
</dbReference>
<dbReference type="EMBL" id="JAUIZM010000003">
    <property type="protein sequence ID" value="KAK1392355.1"/>
    <property type="molecule type" value="Genomic_DNA"/>
</dbReference>
<proteinExistence type="predicted"/>
<dbReference type="PROSITE" id="PS51879">
    <property type="entry name" value="RST"/>
    <property type="match status" value="1"/>
</dbReference>
<keyword evidence="7" id="KW-1185">Reference proteome</keyword>
<dbReference type="InterPro" id="IPR022003">
    <property type="entry name" value="RST"/>
</dbReference>
<protein>
    <recommendedName>
        <fullName evidence="5">RST domain-containing protein</fullName>
    </recommendedName>
</protein>
<dbReference type="GO" id="GO:0005669">
    <property type="term" value="C:transcription factor TFIID complex"/>
    <property type="evidence" value="ECO:0007669"/>
    <property type="project" value="InterPro"/>
</dbReference>
<dbReference type="Pfam" id="PF12174">
    <property type="entry name" value="RST"/>
    <property type="match status" value="1"/>
</dbReference>
<gene>
    <name evidence="6" type="ORF">POM88_011411</name>
</gene>
<reference evidence="6" key="2">
    <citation type="submission" date="2023-05" db="EMBL/GenBank/DDBJ databases">
        <authorList>
            <person name="Schelkunov M.I."/>
        </authorList>
    </citation>
    <scope>NUCLEOTIDE SEQUENCE</scope>
    <source>
        <strain evidence="6">Hsosn_3</strain>
        <tissue evidence="6">Leaf</tissue>
    </source>
</reference>
<evidence type="ECO:0000256" key="3">
    <source>
        <dbReference type="SAM" id="Coils"/>
    </source>
</evidence>
<comment type="subcellular location">
    <subcellularLocation>
        <location evidence="1">Nucleus</location>
    </subcellularLocation>
</comment>
<dbReference type="AlphaFoldDB" id="A0AAD8MWH4"/>
<dbReference type="Proteomes" id="UP001237642">
    <property type="component" value="Unassembled WGS sequence"/>
</dbReference>
<evidence type="ECO:0000256" key="4">
    <source>
        <dbReference type="SAM" id="MobiDB-lite"/>
    </source>
</evidence>
<dbReference type="GO" id="GO:0016251">
    <property type="term" value="F:RNA polymerase II general transcription initiation factor activity"/>
    <property type="evidence" value="ECO:0007669"/>
    <property type="project" value="TreeGrafter"/>
</dbReference>
<dbReference type="GO" id="GO:0003677">
    <property type="term" value="F:DNA binding"/>
    <property type="evidence" value="ECO:0007669"/>
    <property type="project" value="TreeGrafter"/>
</dbReference>
<name>A0AAD8MWH4_9APIA</name>
<feature type="domain" description="RST" evidence="5">
    <location>
        <begin position="15"/>
        <end position="86"/>
    </location>
</feature>
<keyword evidence="3" id="KW-0175">Coiled coil</keyword>
<evidence type="ECO:0000313" key="6">
    <source>
        <dbReference type="EMBL" id="KAK1392355.1"/>
    </source>
</evidence>
<feature type="region of interest" description="Disordered" evidence="4">
    <location>
        <begin position="91"/>
        <end position="116"/>
    </location>
</feature>